<dbReference type="GO" id="GO:0006303">
    <property type="term" value="P:double-strand break repair via nonhomologous end joining"/>
    <property type="evidence" value="ECO:0007669"/>
    <property type="project" value="TreeGrafter"/>
</dbReference>
<dbReference type="NCBIfam" id="TIGR00583">
    <property type="entry name" value="mre11"/>
    <property type="match status" value="1"/>
</dbReference>
<keyword evidence="12 17" id="KW-0234">DNA repair</keyword>
<dbReference type="SMART" id="SM01347">
    <property type="entry name" value="Mre11_DNA_bind"/>
    <property type="match status" value="1"/>
</dbReference>
<keyword evidence="8 17" id="KW-0255">Endonuclease</keyword>
<feature type="active site" description="Proton donor" evidence="16">
    <location>
        <position position="117"/>
    </location>
</feature>
<dbReference type="Pfam" id="PF00149">
    <property type="entry name" value="Metallophos"/>
    <property type="match status" value="1"/>
</dbReference>
<keyword evidence="15 17" id="KW-0469">Meiosis</keyword>
<comment type="similarity">
    <text evidence="4 17">Belongs to the MRE11/RAD32 family.</text>
</comment>
<keyword evidence="18" id="KW-0175">Coiled coil</keyword>
<evidence type="ECO:0000256" key="8">
    <source>
        <dbReference type="ARBA" id="ARBA00022759"/>
    </source>
</evidence>
<dbReference type="InterPro" id="IPR003701">
    <property type="entry name" value="Mre11"/>
</dbReference>
<name>A0A9X0DAF7_9CNID</name>
<keyword evidence="13 17" id="KW-0464">Manganese</keyword>
<dbReference type="PANTHER" id="PTHR10139">
    <property type="entry name" value="DOUBLE-STRAND BREAK REPAIR PROTEIN MRE11"/>
    <property type="match status" value="1"/>
</dbReference>
<evidence type="ECO:0000256" key="12">
    <source>
        <dbReference type="ARBA" id="ARBA00023204"/>
    </source>
</evidence>
<keyword evidence="10 17" id="KW-0378">Hydrolase</keyword>
<dbReference type="InterPro" id="IPR041796">
    <property type="entry name" value="Mre11_N"/>
</dbReference>
<dbReference type="SUPFAM" id="SSF56300">
    <property type="entry name" value="Metallo-dependent phosphatases"/>
    <property type="match status" value="1"/>
</dbReference>
<evidence type="ECO:0000256" key="9">
    <source>
        <dbReference type="ARBA" id="ARBA00022763"/>
    </source>
</evidence>
<dbReference type="GO" id="GO:0035861">
    <property type="term" value="C:site of double-strand break"/>
    <property type="evidence" value="ECO:0007669"/>
    <property type="project" value="TreeGrafter"/>
</dbReference>
<dbReference type="InterPro" id="IPR029052">
    <property type="entry name" value="Metallo-depent_PP-like"/>
</dbReference>
<dbReference type="PANTHER" id="PTHR10139:SF1">
    <property type="entry name" value="DOUBLE-STRAND BREAK REPAIR PROTEIN MRE11"/>
    <property type="match status" value="1"/>
</dbReference>
<dbReference type="GO" id="GO:0030870">
    <property type="term" value="C:Mre11 complex"/>
    <property type="evidence" value="ECO:0007669"/>
    <property type="project" value="InterPro"/>
</dbReference>
<keyword evidence="14 17" id="KW-0539">Nucleus</keyword>
<evidence type="ECO:0000313" key="21">
    <source>
        <dbReference type="Proteomes" id="UP001163046"/>
    </source>
</evidence>
<protein>
    <submittedName>
        <fullName evidence="20">Double-strand break repair protein mre11a</fullName>
    </submittedName>
</protein>
<dbReference type="OrthoDB" id="30417at2759"/>
<evidence type="ECO:0000256" key="2">
    <source>
        <dbReference type="ARBA" id="ARBA00004123"/>
    </source>
</evidence>
<dbReference type="FunFam" id="3.60.21.10:FF:000011">
    <property type="entry name" value="Double-strand break repair protein"/>
    <property type="match status" value="1"/>
</dbReference>
<evidence type="ECO:0000256" key="15">
    <source>
        <dbReference type="ARBA" id="ARBA00023254"/>
    </source>
</evidence>
<evidence type="ECO:0000256" key="18">
    <source>
        <dbReference type="SAM" id="Coils"/>
    </source>
</evidence>
<dbReference type="InterPro" id="IPR038487">
    <property type="entry name" value="Mre11_capping_dom"/>
</dbReference>
<evidence type="ECO:0000256" key="3">
    <source>
        <dbReference type="ARBA" id="ARBA00004286"/>
    </source>
</evidence>
<sequence>MSVLVATDCHLGYMEKDQVRGNDSLVTFEEILQIAKDKSVDFILLGGDLFHENKPSRKTLHGTMALFRKYCLGDNPCQLEFLSDQSVNFSNSRFPVVNYEDPNYNISIPVFSIHGNHDDPAGDGNLCALDLLSVSGFVNYFGRAPSIDDITVSPILIQKGRAKLALYGLGSIRDERLHRTFLNQNVKMLRPKEDNESWFNVFVLHQNRSKHSTTNYIPEKFLDDFLDLVIWGHEHECIIDPKNAEDPNLSFFISQPGSSVATSLCEGESKPKHVGILEIKENKIFRINKIKLKTVRPFYIEDVILKETEIDPTQEDMVMAYLVNKVEQLIEKAESDHTGNPRQPNKPLIRLRVDYSDGFTTFNIRRFGQQFVDRVANPKDILHFFRKKEWQNKTDKKGRDGIKIPHLRPEILDTIRMEDLIKEYLTSKDNALELRILTEGRMAQALREFVEKDEKEAISTLVKWQLDQAQEHLKTRQHVREENIEGEVLKHTEEIRQKEEDNEDNNAEDIRKVFNSKEAMTSAMPVRCSSN</sequence>
<dbReference type="InterPro" id="IPR004843">
    <property type="entry name" value="Calcineurin-like_PHP"/>
</dbReference>
<dbReference type="GO" id="GO:0000014">
    <property type="term" value="F:single-stranded DNA endodeoxyribonuclease activity"/>
    <property type="evidence" value="ECO:0007669"/>
    <property type="project" value="TreeGrafter"/>
</dbReference>
<dbReference type="Gene3D" id="3.30.110.110">
    <property type="entry name" value="Mre11, capping domain"/>
    <property type="match status" value="1"/>
</dbReference>
<proteinExistence type="inferred from homology"/>
<keyword evidence="9 17" id="KW-0227">DNA damage</keyword>
<dbReference type="Proteomes" id="UP001163046">
    <property type="component" value="Unassembled WGS sequence"/>
</dbReference>
<comment type="subcellular location">
    <subcellularLocation>
        <location evidence="3">Chromosome</location>
    </subcellularLocation>
    <subcellularLocation>
        <location evidence="2">Nucleus</location>
    </subcellularLocation>
</comment>
<evidence type="ECO:0000256" key="14">
    <source>
        <dbReference type="ARBA" id="ARBA00023242"/>
    </source>
</evidence>
<evidence type="ECO:0000256" key="7">
    <source>
        <dbReference type="ARBA" id="ARBA00022723"/>
    </source>
</evidence>
<evidence type="ECO:0000256" key="5">
    <source>
        <dbReference type="ARBA" id="ARBA00022454"/>
    </source>
</evidence>
<evidence type="ECO:0000256" key="1">
    <source>
        <dbReference type="ARBA" id="ARBA00001936"/>
    </source>
</evidence>
<feature type="domain" description="Mre11 DNA-binding" evidence="19">
    <location>
        <begin position="285"/>
        <end position="449"/>
    </location>
</feature>
<keyword evidence="7" id="KW-0479">Metal-binding</keyword>
<dbReference type="GO" id="GO:0000724">
    <property type="term" value="P:double-strand break repair via homologous recombination"/>
    <property type="evidence" value="ECO:0007669"/>
    <property type="project" value="TreeGrafter"/>
</dbReference>
<keyword evidence="5" id="KW-0158">Chromosome</keyword>
<evidence type="ECO:0000256" key="17">
    <source>
        <dbReference type="RuleBase" id="RU003447"/>
    </source>
</evidence>
<evidence type="ECO:0000256" key="10">
    <source>
        <dbReference type="ARBA" id="ARBA00022801"/>
    </source>
</evidence>
<accession>A0A9X0DAF7</accession>
<keyword evidence="11 17" id="KW-0269">Exonuclease</keyword>
<dbReference type="InterPro" id="IPR007281">
    <property type="entry name" value="Mre11_DNA-bd"/>
</dbReference>
<dbReference type="GO" id="GO:0042138">
    <property type="term" value="P:meiotic DNA double-strand break formation"/>
    <property type="evidence" value="ECO:0007669"/>
    <property type="project" value="TreeGrafter"/>
</dbReference>
<evidence type="ECO:0000313" key="20">
    <source>
        <dbReference type="EMBL" id="KAJ7392685.1"/>
    </source>
</evidence>
<dbReference type="CDD" id="cd00840">
    <property type="entry name" value="MPP_Mre11_N"/>
    <property type="match status" value="1"/>
</dbReference>
<dbReference type="GO" id="GO:0000723">
    <property type="term" value="P:telomere maintenance"/>
    <property type="evidence" value="ECO:0007669"/>
    <property type="project" value="TreeGrafter"/>
</dbReference>
<dbReference type="GO" id="GO:0008296">
    <property type="term" value="F:3'-5'-DNA exonuclease activity"/>
    <property type="evidence" value="ECO:0007669"/>
    <property type="project" value="InterPro"/>
</dbReference>
<keyword evidence="6 17" id="KW-0540">Nuclease</keyword>
<organism evidence="20 21">
    <name type="scientific">Desmophyllum pertusum</name>
    <dbReference type="NCBI Taxonomy" id="174260"/>
    <lineage>
        <taxon>Eukaryota</taxon>
        <taxon>Metazoa</taxon>
        <taxon>Cnidaria</taxon>
        <taxon>Anthozoa</taxon>
        <taxon>Hexacorallia</taxon>
        <taxon>Scleractinia</taxon>
        <taxon>Caryophylliina</taxon>
        <taxon>Caryophylliidae</taxon>
        <taxon>Desmophyllum</taxon>
    </lineage>
</organism>
<dbReference type="Gene3D" id="3.60.21.10">
    <property type="match status" value="1"/>
</dbReference>
<dbReference type="GO" id="GO:0030145">
    <property type="term" value="F:manganese ion binding"/>
    <property type="evidence" value="ECO:0007669"/>
    <property type="project" value="InterPro"/>
</dbReference>
<dbReference type="GO" id="GO:0007095">
    <property type="term" value="P:mitotic G2 DNA damage checkpoint signaling"/>
    <property type="evidence" value="ECO:0007669"/>
    <property type="project" value="TreeGrafter"/>
</dbReference>
<evidence type="ECO:0000256" key="11">
    <source>
        <dbReference type="ARBA" id="ARBA00022839"/>
    </source>
</evidence>
<evidence type="ECO:0000259" key="19">
    <source>
        <dbReference type="SMART" id="SM01347"/>
    </source>
</evidence>
<comment type="caution">
    <text evidence="20">The sequence shown here is derived from an EMBL/GenBank/DDBJ whole genome shotgun (WGS) entry which is preliminary data.</text>
</comment>
<dbReference type="GO" id="GO:0097552">
    <property type="term" value="P:mitochondrial double-strand break repair via homologous recombination"/>
    <property type="evidence" value="ECO:0007669"/>
    <property type="project" value="TreeGrafter"/>
</dbReference>
<evidence type="ECO:0000256" key="16">
    <source>
        <dbReference type="PIRSR" id="PIRSR000882-1"/>
    </source>
</evidence>
<dbReference type="GO" id="GO:0031573">
    <property type="term" value="P:mitotic intra-S DNA damage checkpoint signaling"/>
    <property type="evidence" value="ECO:0007669"/>
    <property type="project" value="TreeGrafter"/>
</dbReference>
<evidence type="ECO:0000256" key="6">
    <source>
        <dbReference type="ARBA" id="ARBA00022722"/>
    </source>
</evidence>
<evidence type="ECO:0000256" key="13">
    <source>
        <dbReference type="ARBA" id="ARBA00023211"/>
    </source>
</evidence>
<dbReference type="AlphaFoldDB" id="A0A9X0DAF7"/>
<keyword evidence="21" id="KW-1185">Reference proteome</keyword>
<evidence type="ECO:0000256" key="4">
    <source>
        <dbReference type="ARBA" id="ARBA00009028"/>
    </source>
</evidence>
<gene>
    <name evidence="20" type="primary">MRE11A</name>
    <name evidence="20" type="ORF">OS493_010336</name>
</gene>
<dbReference type="PIRSF" id="PIRSF000882">
    <property type="entry name" value="DSB_repair_MRE11"/>
    <property type="match status" value="1"/>
</dbReference>
<dbReference type="EMBL" id="MU825400">
    <property type="protein sequence ID" value="KAJ7392685.1"/>
    <property type="molecule type" value="Genomic_DNA"/>
</dbReference>
<dbReference type="FunFam" id="3.30.110.110:FF:000004">
    <property type="entry name" value="Double-strand break repair protein"/>
    <property type="match status" value="1"/>
</dbReference>
<feature type="coiled-coil region" evidence="18">
    <location>
        <begin position="481"/>
        <end position="508"/>
    </location>
</feature>
<dbReference type="Pfam" id="PF04152">
    <property type="entry name" value="Mre11_DNA_bind"/>
    <property type="match status" value="1"/>
</dbReference>
<reference evidence="20" key="1">
    <citation type="submission" date="2023-01" db="EMBL/GenBank/DDBJ databases">
        <title>Genome assembly of the deep-sea coral Lophelia pertusa.</title>
        <authorList>
            <person name="Herrera S."/>
            <person name="Cordes E."/>
        </authorList>
    </citation>
    <scope>NUCLEOTIDE SEQUENCE</scope>
    <source>
        <strain evidence="20">USNM1676648</strain>
        <tissue evidence="20">Polyp</tissue>
    </source>
</reference>
<comment type="cofactor">
    <cofactor evidence="1">
        <name>Mn(2+)</name>
        <dbReference type="ChEBI" id="CHEBI:29035"/>
    </cofactor>
</comment>